<protein>
    <submittedName>
        <fullName evidence="2">TAP-like protein</fullName>
    </submittedName>
</protein>
<dbReference type="Pfam" id="PF08386">
    <property type="entry name" value="Abhydrolase_4"/>
    <property type="match status" value="1"/>
</dbReference>
<proteinExistence type="predicted"/>
<sequence>MLAEFGAVTASDGTKTTYSYSGVLNLAAGLAKPETWRDTASALEKLYEASGTKAPPAKPVASAEPYPDNSTEAYNAIQCADSVVPTTEDTYSKLAVSEDARVGPFGRIAVFDMMTCAYWPQQAVQPYRGPWNRVTANPIMVINSRFDPATSLKGATAGAGELADARLLVVEGSGHSTMYVHSSCAERAKRNYFVSGDLPASGATCGIDHSPFDPT</sequence>
<dbReference type="InterPro" id="IPR013595">
    <property type="entry name" value="Pept_S33_TAP-like_C"/>
</dbReference>
<dbReference type="EMBL" id="QUNO01000001">
    <property type="protein sequence ID" value="REH55200.1"/>
    <property type="molecule type" value="Genomic_DNA"/>
</dbReference>
<evidence type="ECO:0000313" key="2">
    <source>
        <dbReference type="EMBL" id="REH55200.1"/>
    </source>
</evidence>
<dbReference type="RefSeq" id="WP_116172173.1">
    <property type="nucleotide sequence ID" value="NZ_CP144375.1"/>
</dbReference>
<dbReference type="AlphaFoldDB" id="A0A3E0I956"/>
<dbReference type="Proteomes" id="UP000256269">
    <property type="component" value="Unassembled WGS sequence"/>
</dbReference>
<dbReference type="SUPFAM" id="SSF53474">
    <property type="entry name" value="alpha/beta-Hydrolases"/>
    <property type="match status" value="1"/>
</dbReference>
<accession>A0A3E0I956</accession>
<dbReference type="Gene3D" id="3.40.50.1820">
    <property type="entry name" value="alpha/beta hydrolase"/>
    <property type="match status" value="1"/>
</dbReference>
<gene>
    <name evidence="2" type="ORF">BCF44_101217</name>
</gene>
<evidence type="ECO:0000259" key="1">
    <source>
        <dbReference type="Pfam" id="PF08386"/>
    </source>
</evidence>
<name>A0A3E0I956_9PSEU</name>
<comment type="caution">
    <text evidence="2">The sequence shown here is derived from an EMBL/GenBank/DDBJ whole genome shotgun (WGS) entry which is preliminary data.</text>
</comment>
<reference evidence="2 3" key="1">
    <citation type="submission" date="2018-08" db="EMBL/GenBank/DDBJ databases">
        <title>Genomic Encyclopedia of Archaeal and Bacterial Type Strains, Phase II (KMG-II): from individual species to whole genera.</title>
        <authorList>
            <person name="Goeker M."/>
        </authorList>
    </citation>
    <scope>NUCLEOTIDE SEQUENCE [LARGE SCALE GENOMIC DNA]</scope>
    <source>
        <strain evidence="2 3">DSM 45791</strain>
    </source>
</reference>
<evidence type="ECO:0000313" key="3">
    <source>
        <dbReference type="Proteomes" id="UP000256269"/>
    </source>
</evidence>
<dbReference type="OrthoDB" id="4006962at2"/>
<organism evidence="2 3">
    <name type="scientific">Kutzneria buriramensis</name>
    <dbReference type="NCBI Taxonomy" id="1045776"/>
    <lineage>
        <taxon>Bacteria</taxon>
        <taxon>Bacillati</taxon>
        <taxon>Actinomycetota</taxon>
        <taxon>Actinomycetes</taxon>
        <taxon>Pseudonocardiales</taxon>
        <taxon>Pseudonocardiaceae</taxon>
        <taxon>Kutzneria</taxon>
    </lineage>
</organism>
<keyword evidence="3" id="KW-1185">Reference proteome</keyword>
<dbReference type="InterPro" id="IPR029058">
    <property type="entry name" value="AB_hydrolase_fold"/>
</dbReference>
<feature type="domain" description="Peptidase S33 tripeptidyl aminopeptidase-like C-terminal" evidence="1">
    <location>
        <begin position="105"/>
        <end position="205"/>
    </location>
</feature>